<evidence type="ECO:0000313" key="4">
    <source>
        <dbReference type="Proteomes" id="UP001189429"/>
    </source>
</evidence>
<dbReference type="EMBL" id="CAUYUJ010003891">
    <property type="protein sequence ID" value="CAK0807274.1"/>
    <property type="molecule type" value="Genomic_DNA"/>
</dbReference>
<evidence type="ECO:0000313" key="3">
    <source>
        <dbReference type="EMBL" id="CAK0807274.1"/>
    </source>
</evidence>
<proteinExistence type="predicted"/>
<keyword evidence="4" id="KW-1185">Reference proteome</keyword>
<keyword evidence="1" id="KW-0175">Coiled coil</keyword>
<name>A0ABN9QQL5_9DINO</name>
<dbReference type="Proteomes" id="UP001189429">
    <property type="component" value="Unassembled WGS sequence"/>
</dbReference>
<feature type="compositionally biased region" description="Polar residues" evidence="2">
    <location>
        <begin position="410"/>
        <end position="424"/>
    </location>
</feature>
<comment type="caution">
    <text evidence="3">The sequence shown here is derived from an EMBL/GenBank/DDBJ whole genome shotgun (WGS) entry which is preliminary data.</text>
</comment>
<feature type="region of interest" description="Disordered" evidence="2">
    <location>
        <begin position="287"/>
        <end position="309"/>
    </location>
</feature>
<accession>A0ABN9QQL5</accession>
<protein>
    <submittedName>
        <fullName evidence="3">Uncharacterized protein</fullName>
    </submittedName>
</protein>
<organism evidence="3 4">
    <name type="scientific">Prorocentrum cordatum</name>
    <dbReference type="NCBI Taxonomy" id="2364126"/>
    <lineage>
        <taxon>Eukaryota</taxon>
        <taxon>Sar</taxon>
        <taxon>Alveolata</taxon>
        <taxon>Dinophyceae</taxon>
        <taxon>Prorocentrales</taxon>
        <taxon>Prorocentraceae</taxon>
        <taxon>Prorocentrum</taxon>
    </lineage>
</organism>
<feature type="region of interest" description="Disordered" evidence="2">
    <location>
        <begin position="88"/>
        <end position="143"/>
    </location>
</feature>
<feature type="region of interest" description="Disordered" evidence="2">
    <location>
        <begin position="349"/>
        <end position="460"/>
    </location>
</feature>
<feature type="region of interest" description="Disordered" evidence="2">
    <location>
        <begin position="208"/>
        <end position="229"/>
    </location>
</feature>
<sequence length="460" mass="50785">MAIYARRAGKTDTANEHDMELMVMKTCLASLVPVRKQRDEVRGRLDRAKDRHNNTVSRLKDLSEQEKEIELEIQQLQSCMNELEQMPDEPPMDDQHMASSAQPQAAVAGVGPYGPQPQYAWGFAGAQHPQQQQQQQQQPMNQYVAHQQPPYIQTHLPQFGAAGGQQNVIGQQHQQHQHGQMGQQMGQMDQTNCHQTDQQMMDKKQQMMDQQMKSQQQGQTAPPQQQCQMGPQMHDPGLLQFLRMMDQRQARQEEIMSNLVSWINTASGQQQNHHRQQQAVGFTMAAGETAAPPADSPAPRTPEGKTPVGGCSTPIAMPKTPASPQSFAPAQGTPPAWRSAHKEKLLTPTEPVATPREEHKMEETEMPQAPWPISPTEPWAGGTQEDPYLTAMAPKESVTKIEPKEEPVLVTSQDGDMTDSQQLSDGLDGIEVDGYEGGDGKDDPRSPAAKVLKVGGKGGA</sequence>
<gene>
    <name evidence="3" type="ORF">PCOR1329_LOCUS13198</name>
</gene>
<feature type="coiled-coil region" evidence="1">
    <location>
        <begin position="45"/>
        <end position="86"/>
    </location>
</feature>
<evidence type="ECO:0000256" key="1">
    <source>
        <dbReference type="SAM" id="Coils"/>
    </source>
</evidence>
<evidence type="ECO:0000256" key="2">
    <source>
        <dbReference type="SAM" id="MobiDB-lite"/>
    </source>
</evidence>
<feature type="compositionally biased region" description="Basic and acidic residues" evidence="2">
    <location>
        <begin position="397"/>
        <end position="407"/>
    </location>
</feature>
<reference evidence="3" key="1">
    <citation type="submission" date="2023-10" db="EMBL/GenBank/DDBJ databases">
        <authorList>
            <person name="Chen Y."/>
            <person name="Shah S."/>
            <person name="Dougan E. K."/>
            <person name="Thang M."/>
            <person name="Chan C."/>
        </authorList>
    </citation>
    <scope>NUCLEOTIDE SEQUENCE [LARGE SCALE GENOMIC DNA]</scope>
</reference>